<evidence type="ECO:0000256" key="6">
    <source>
        <dbReference type="ARBA" id="ARBA00022723"/>
    </source>
</evidence>
<dbReference type="STRING" id="5288.A0A5C5G5W5"/>
<evidence type="ECO:0000313" key="17">
    <source>
        <dbReference type="Proteomes" id="UP000311382"/>
    </source>
</evidence>
<evidence type="ECO:0000256" key="12">
    <source>
        <dbReference type="ARBA" id="ARBA00023136"/>
    </source>
</evidence>
<sequence>MDGQSPNKLRVLSLNCWGLWLVADKRKQRIEAIADWIAHSADPPQSDSRTSYHSHDNSAPGGSSPTGFDVVALQELWVRRDYEIVAHRAKEAGLVHARFFYSGAIGSGLAILSRHPIVSAFVSPYPLNGFPLHFIEGDFFAGKAVCGVTVDVPTVGDVDVLNTHMYAPGGEGDTVTGAHRVAQAWELARITTEKAERGRHVLVTGDFNSQPHSIIMKMLQTHGSLRDAWADTHPAPPSITSASHRALSPLEVMHTHGITCDSPLNTYSAAKLRKRSPADEVHLRGGKRLDYFLYRSPVDAPWQLSPERCDVTLTEPVPSLGVSYSDHFAVDATFAFVPTTPQGQKVLPSDPLKAELLSPALSTLHAAYRASLSSSRFQMRLFASCVIAALALVVTSSFEPLRALNWLWVLLGVGAGAAGATLLYTGFVGGQWEAGQLRNVIGEMEAELERIRVARSDERASVETEDGGWGR</sequence>
<evidence type="ECO:0000256" key="11">
    <source>
        <dbReference type="ARBA" id="ARBA00023098"/>
    </source>
</evidence>
<dbReference type="GO" id="GO:0046872">
    <property type="term" value="F:metal ion binding"/>
    <property type="evidence" value="ECO:0007669"/>
    <property type="project" value="UniProtKB-KW"/>
</dbReference>
<evidence type="ECO:0000256" key="13">
    <source>
        <dbReference type="SAM" id="MobiDB-lite"/>
    </source>
</evidence>
<dbReference type="GO" id="GO:0016020">
    <property type="term" value="C:membrane"/>
    <property type="evidence" value="ECO:0007669"/>
    <property type="project" value="UniProtKB-SubCell"/>
</dbReference>
<keyword evidence="8" id="KW-0460">Magnesium</keyword>
<dbReference type="PANTHER" id="PTHR16320">
    <property type="entry name" value="SPHINGOMYELINASE FAMILY MEMBER"/>
    <property type="match status" value="1"/>
</dbReference>
<dbReference type="OrthoDB" id="387657at2759"/>
<evidence type="ECO:0000256" key="1">
    <source>
        <dbReference type="ARBA" id="ARBA00004141"/>
    </source>
</evidence>
<evidence type="ECO:0000256" key="9">
    <source>
        <dbReference type="ARBA" id="ARBA00022919"/>
    </source>
</evidence>
<comment type="similarity">
    <text evidence="4">Belongs to the neutral sphingomyelinase family.</text>
</comment>
<keyword evidence="5 14" id="KW-0812">Transmembrane</keyword>
<gene>
    <name evidence="16" type="ORF">DMC30DRAFT_370966</name>
</gene>
<dbReference type="GO" id="GO:0004767">
    <property type="term" value="F:sphingomyelin phosphodiesterase activity"/>
    <property type="evidence" value="ECO:0007669"/>
    <property type="project" value="InterPro"/>
</dbReference>
<evidence type="ECO:0000256" key="5">
    <source>
        <dbReference type="ARBA" id="ARBA00022692"/>
    </source>
</evidence>
<keyword evidence="9" id="KW-0746">Sphingolipid metabolism</keyword>
<dbReference type="Pfam" id="PF03372">
    <property type="entry name" value="Exo_endo_phos"/>
    <property type="match status" value="1"/>
</dbReference>
<dbReference type="AlphaFoldDB" id="A0A5C5G5W5"/>
<evidence type="ECO:0000256" key="8">
    <source>
        <dbReference type="ARBA" id="ARBA00022842"/>
    </source>
</evidence>
<accession>A0A5C5G5W5</accession>
<evidence type="ECO:0000256" key="3">
    <source>
        <dbReference type="ARBA" id="ARBA00004991"/>
    </source>
</evidence>
<keyword evidence="11" id="KW-0443">Lipid metabolism</keyword>
<name>A0A5C5G5W5_9BASI</name>
<evidence type="ECO:0000256" key="14">
    <source>
        <dbReference type="SAM" id="Phobius"/>
    </source>
</evidence>
<keyword evidence="7" id="KW-0378">Hydrolase</keyword>
<keyword evidence="17" id="KW-1185">Reference proteome</keyword>
<comment type="pathway">
    <text evidence="2">Lipid metabolism; sphingolipid metabolism.</text>
</comment>
<evidence type="ECO:0000313" key="16">
    <source>
        <dbReference type="EMBL" id="TNY24480.1"/>
    </source>
</evidence>
<keyword evidence="12 14" id="KW-0472">Membrane</keyword>
<protein>
    <submittedName>
        <fullName evidence="16">Inositol phosphophingolipids phospholipase C</fullName>
    </submittedName>
</protein>
<keyword evidence="6" id="KW-0479">Metal-binding</keyword>
<dbReference type="GO" id="GO:0006665">
    <property type="term" value="P:sphingolipid metabolic process"/>
    <property type="evidence" value="ECO:0007669"/>
    <property type="project" value="UniProtKB-KW"/>
</dbReference>
<comment type="subcellular location">
    <subcellularLocation>
        <location evidence="1">Membrane</location>
        <topology evidence="1">Multi-pass membrane protein</topology>
    </subcellularLocation>
</comment>
<evidence type="ECO:0000256" key="4">
    <source>
        <dbReference type="ARBA" id="ARBA00006335"/>
    </source>
</evidence>
<evidence type="ECO:0000256" key="2">
    <source>
        <dbReference type="ARBA" id="ARBA00004760"/>
    </source>
</evidence>
<organism evidence="16 17">
    <name type="scientific">Rhodotorula diobovata</name>
    <dbReference type="NCBI Taxonomy" id="5288"/>
    <lineage>
        <taxon>Eukaryota</taxon>
        <taxon>Fungi</taxon>
        <taxon>Dikarya</taxon>
        <taxon>Basidiomycota</taxon>
        <taxon>Pucciniomycotina</taxon>
        <taxon>Microbotryomycetes</taxon>
        <taxon>Sporidiobolales</taxon>
        <taxon>Sporidiobolaceae</taxon>
        <taxon>Rhodotorula</taxon>
    </lineage>
</organism>
<dbReference type="SUPFAM" id="SSF56219">
    <property type="entry name" value="DNase I-like"/>
    <property type="match status" value="1"/>
</dbReference>
<feature type="domain" description="Endonuclease/exonuclease/phosphatase" evidence="15">
    <location>
        <begin position="12"/>
        <end position="327"/>
    </location>
</feature>
<evidence type="ECO:0000256" key="10">
    <source>
        <dbReference type="ARBA" id="ARBA00022989"/>
    </source>
</evidence>
<comment type="caution">
    <text evidence="16">The sequence shown here is derived from an EMBL/GenBank/DDBJ whole genome shotgun (WGS) entry which is preliminary data.</text>
</comment>
<dbReference type="PANTHER" id="PTHR16320:SF24">
    <property type="entry name" value="PHOSPHODIESTERASE, PUTATIVE-RELATED"/>
    <property type="match status" value="1"/>
</dbReference>
<comment type="pathway">
    <text evidence="3">Sphingolipid metabolism.</text>
</comment>
<dbReference type="Proteomes" id="UP000311382">
    <property type="component" value="Unassembled WGS sequence"/>
</dbReference>
<evidence type="ECO:0000259" key="15">
    <source>
        <dbReference type="Pfam" id="PF03372"/>
    </source>
</evidence>
<feature type="transmembrane region" description="Helical" evidence="14">
    <location>
        <begin position="379"/>
        <end position="398"/>
    </location>
</feature>
<dbReference type="InterPro" id="IPR036691">
    <property type="entry name" value="Endo/exonu/phosph_ase_sf"/>
</dbReference>
<feature type="region of interest" description="Disordered" evidence="13">
    <location>
        <begin position="41"/>
        <end position="66"/>
    </location>
</feature>
<dbReference type="EMBL" id="SOZI01000002">
    <property type="protein sequence ID" value="TNY24480.1"/>
    <property type="molecule type" value="Genomic_DNA"/>
</dbReference>
<reference evidence="16 17" key="1">
    <citation type="submission" date="2019-03" db="EMBL/GenBank/DDBJ databases">
        <title>Rhodosporidium diobovatum UCD-FST 08-225 genome sequencing, assembly, and annotation.</title>
        <authorList>
            <person name="Fakankun I.U."/>
            <person name="Fristensky B."/>
            <person name="Levin D.B."/>
        </authorList>
    </citation>
    <scope>NUCLEOTIDE SEQUENCE [LARGE SCALE GENOMIC DNA]</scope>
    <source>
        <strain evidence="16 17">UCD-FST 08-225</strain>
    </source>
</reference>
<dbReference type="Gene3D" id="3.60.10.10">
    <property type="entry name" value="Endonuclease/exonuclease/phosphatase"/>
    <property type="match status" value="1"/>
</dbReference>
<evidence type="ECO:0000256" key="7">
    <source>
        <dbReference type="ARBA" id="ARBA00022801"/>
    </source>
</evidence>
<dbReference type="InterPro" id="IPR005135">
    <property type="entry name" value="Endo/exonuclease/phosphatase"/>
</dbReference>
<proteinExistence type="inferred from homology"/>
<keyword evidence="10 14" id="KW-1133">Transmembrane helix</keyword>
<dbReference type="InterPro" id="IPR038772">
    <property type="entry name" value="Sph/SMPD2-like"/>
</dbReference>
<feature type="transmembrane region" description="Helical" evidence="14">
    <location>
        <begin position="404"/>
        <end position="428"/>
    </location>
</feature>